<evidence type="ECO:0000313" key="3">
    <source>
        <dbReference type="Proteomes" id="UP000199451"/>
    </source>
</evidence>
<dbReference type="Proteomes" id="UP000199451">
    <property type="component" value="Unassembled WGS sequence"/>
</dbReference>
<keyword evidence="3" id="KW-1185">Reference proteome</keyword>
<organism evidence="2 3">
    <name type="scientific">Halogranum gelatinilyticum</name>
    <dbReference type="NCBI Taxonomy" id="660521"/>
    <lineage>
        <taxon>Archaea</taxon>
        <taxon>Methanobacteriati</taxon>
        <taxon>Methanobacteriota</taxon>
        <taxon>Stenosarchaea group</taxon>
        <taxon>Halobacteria</taxon>
        <taxon>Halobacteriales</taxon>
        <taxon>Haloferacaceae</taxon>
    </lineage>
</organism>
<reference evidence="3" key="1">
    <citation type="submission" date="2016-10" db="EMBL/GenBank/DDBJ databases">
        <authorList>
            <person name="Varghese N."/>
            <person name="Submissions S."/>
        </authorList>
    </citation>
    <scope>NUCLEOTIDE SEQUENCE [LARGE SCALE GENOMIC DNA]</scope>
    <source>
        <strain evidence="3">CGMCC 1.10119</strain>
    </source>
</reference>
<feature type="transmembrane region" description="Helical" evidence="1">
    <location>
        <begin position="65"/>
        <end position="83"/>
    </location>
</feature>
<accession>A0A1G9SXL7</accession>
<evidence type="ECO:0000256" key="1">
    <source>
        <dbReference type="SAM" id="Phobius"/>
    </source>
</evidence>
<dbReference type="STRING" id="660521.SAMN04487949_1537"/>
<dbReference type="AlphaFoldDB" id="A0A1G9SXL7"/>
<dbReference type="EMBL" id="FNHL01000002">
    <property type="protein sequence ID" value="SDM40152.1"/>
    <property type="molecule type" value="Genomic_DNA"/>
</dbReference>
<gene>
    <name evidence="2" type="ORF">SAMN04487949_1537</name>
</gene>
<name>A0A1G9SXL7_9EURY</name>
<keyword evidence="1" id="KW-0812">Transmembrane</keyword>
<keyword evidence="1" id="KW-1133">Transmembrane helix</keyword>
<feature type="transmembrane region" description="Helical" evidence="1">
    <location>
        <begin position="38"/>
        <end position="59"/>
    </location>
</feature>
<proteinExistence type="predicted"/>
<sequence>MLSARNTSHDVGTTCVTESMLTVHESVKPGMIPGVGPLGEAVGAYAVLSTIAIPVALGLGFDERSASALSIGLGASIAALLLARRSLPRAYGLVSSLQQ</sequence>
<protein>
    <submittedName>
        <fullName evidence="2">Uncharacterized protein</fullName>
    </submittedName>
</protein>
<keyword evidence="1" id="KW-0472">Membrane</keyword>
<evidence type="ECO:0000313" key="2">
    <source>
        <dbReference type="EMBL" id="SDM40152.1"/>
    </source>
</evidence>